<feature type="compositionally biased region" description="Basic and acidic residues" evidence="1">
    <location>
        <begin position="89"/>
        <end position="108"/>
    </location>
</feature>
<dbReference type="RefSeq" id="XP_019011623.1">
    <property type="nucleotide sequence ID" value="XM_019155469.1"/>
</dbReference>
<dbReference type="EMBL" id="CP144525">
    <property type="protein sequence ID" value="WWC71410.1"/>
    <property type="molecule type" value="Genomic_DNA"/>
</dbReference>
<evidence type="ECO:0000313" key="4">
    <source>
        <dbReference type="Proteomes" id="UP000094020"/>
    </source>
</evidence>
<reference evidence="2" key="3">
    <citation type="submission" date="2016-07" db="EMBL/GenBank/DDBJ databases">
        <title>Evolution of pathogenesis and genome organization in the Tremellales.</title>
        <authorList>
            <person name="Cuomo C."/>
            <person name="Litvintseva A."/>
            <person name="Heitman J."/>
            <person name="Chen Y."/>
            <person name="Sun S."/>
            <person name="Springer D."/>
            <person name="Dromer F."/>
            <person name="Young S."/>
            <person name="Zeng Q."/>
            <person name="Chapman S."/>
            <person name="Gujja S."/>
            <person name="Saif S."/>
            <person name="Birren B."/>
        </authorList>
    </citation>
    <scope>NUCLEOTIDE SEQUENCE</scope>
    <source>
        <strain evidence="2">CBS 10737</strain>
    </source>
</reference>
<dbReference type="OrthoDB" id="2570580at2759"/>
<keyword evidence="4" id="KW-1185">Reference proteome</keyword>
<accession>A0A1B9I4G3</accession>
<dbReference type="Proteomes" id="UP000094020">
    <property type="component" value="Chromosome 7"/>
</dbReference>
<name>A0A1B9I4G3_9TREE</name>
<protein>
    <submittedName>
        <fullName evidence="2">Uncharacterized protein</fullName>
    </submittedName>
</protein>
<evidence type="ECO:0000313" key="3">
    <source>
        <dbReference type="EMBL" id="WWC71410.1"/>
    </source>
</evidence>
<dbReference type="STRING" id="1296096.A0A1B9I4G3"/>
<dbReference type="AlphaFoldDB" id="A0A1B9I4G3"/>
<evidence type="ECO:0000313" key="2">
    <source>
        <dbReference type="EMBL" id="OCF50404.1"/>
    </source>
</evidence>
<feature type="region of interest" description="Disordered" evidence="1">
    <location>
        <begin position="89"/>
        <end position="117"/>
    </location>
</feature>
<dbReference type="EMBL" id="KI894010">
    <property type="protein sequence ID" value="OCF50404.1"/>
    <property type="molecule type" value="Genomic_DNA"/>
</dbReference>
<gene>
    <name evidence="2" type="ORF">I206_03725</name>
    <name evidence="3" type="ORF">I206_105366</name>
</gene>
<sequence length="409" mass="46129">MTFYQVFLPPPSLAPLTLPVADRTNTYQELKFLTLSSSSDASQNLSQSQSLRNRLNRNDTTWTELSQAGLESLERSTVLGKRYERNDQLEEEQIVDHGADGSSRRENDTTVNEEVRDEESILQEAVLGKVEGARVIARDFEERRVSNRITRQSVSLLHTLPQIYPSAPQKESQEASIDTLSSTTSSFPSQLLTNPGNTSVSNLPRWSIPLHKLTSLSSLLTSTSTSKRINSRLNKLHSVIVCVLSTEPVVQRQRKVEKAKGKEGSLFIGKWIITAQPLANEDEVTSIVRLWDGSAQEWGEKVRRGDVILLENIEVKSSTSKEPIHLSVSPHHSPKITILYRTLPRYETSHKDYIYRPRLQIGAETKGRMLLEDKMLRPDLRLGRSEAGIRKVEGISRWFANFVEGESPT</sequence>
<organism evidence="2">
    <name type="scientific">Kwoniella pini CBS 10737</name>
    <dbReference type="NCBI Taxonomy" id="1296096"/>
    <lineage>
        <taxon>Eukaryota</taxon>
        <taxon>Fungi</taxon>
        <taxon>Dikarya</taxon>
        <taxon>Basidiomycota</taxon>
        <taxon>Agaricomycotina</taxon>
        <taxon>Tremellomycetes</taxon>
        <taxon>Tremellales</taxon>
        <taxon>Cryptococcaceae</taxon>
        <taxon>Kwoniella</taxon>
    </lineage>
</organism>
<dbReference type="GeneID" id="30172094"/>
<reference evidence="3" key="2">
    <citation type="submission" date="2013-07" db="EMBL/GenBank/DDBJ databases">
        <authorList>
            <consortium name="The Broad Institute Genome Sequencing Platform"/>
            <person name="Cuomo C."/>
            <person name="Litvintseva A."/>
            <person name="Chen Y."/>
            <person name="Heitman J."/>
            <person name="Sun S."/>
            <person name="Springer D."/>
            <person name="Dromer F."/>
            <person name="Young S.K."/>
            <person name="Zeng Q."/>
            <person name="Gargeya S."/>
            <person name="Fitzgerald M."/>
            <person name="Abouelleil A."/>
            <person name="Alvarado L."/>
            <person name="Berlin A.M."/>
            <person name="Chapman S.B."/>
            <person name="Dewar J."/>
            <person name="Goldberg J."/>
            <person name="Griggs A."/>
            <person name="Gujja S."/>
            <person name="Hansen M."/>
            <person name="Howarth C."/>
            <person name="Imamovic A."/>
            <person name="Larimer J."/>
            <person name="McCowan C."/>
            <person name="Murphy C."/>
            <person name="Pearson M."/>
            <person name="Priest M."/>
            <person name="Roberts A."/>
            <person name="Saif S."/>
            <person name="Shea T."/>
            <person name="Sykes S."/>
            <person name="Wortman J."/>
            <person name="Nusbaum C."/>
            <person name="Birren B."/>
        </authorList>
    </citation>
    <scope>NUCLEOTIDE SEQUENCE</scope>
    <source>
        <strain evidence="3">CBS 10737</strain>
    </source>
</reference>
<proteinExistence type="predicted"/>
<reference evidence="2" key="1">
    <citation type="submission" date="2013-07" db="EMBL/GenBank/DDBJ databases">
        <title>The Genome Sequence of Cryptococcus pinus CBS10737.</title>
        <authorList>
            <consortium name="The Broad Institute Genome Sequencing Platform"/>
            <person name="Cuomo C."/>
            <person name="Litvintseva A."/>
            <person name="Chen Y."/>
            <person name="Heitman J."/>
            <person name="Sun S."/>
            <person name="Springer D."/>
            <person name="Dromer F."/>
            <person name="Young S.K."/>
            <person name="Zeng Q."/>
            <person name="Gargeya S."/>
            <person name="Fitzgerald M."/>
            <person name="Abouelleil A."/>
            <person name="Alvarado L."/>
            <person name="Berlin A.M."/>
            <person name="Chapman S.B."/>
            <person name="Dewar J."/>
            <person name="Goldberg J."/>
            <person name="Griggs A."/>
            <person name="Gujja S."/>
            <person name="Hansen M."/>
            <person name="Howarth C."/>
            <person name="Imamovic A."/>
            <person name="Larimer J."/>
            <person name="McCowan C."/>
            <person name="Murphy C."/>
            <person name="Pearson M."/>
            <person name="Priest M."/>
            <person name="Roberts A."/>
            <person name="Saif S."/>
            <person name="Shea T."/>
            <person name="Sykes S."/>
            <person name="Wortman J."/>
            <person name="Nusbaum C."/>
            <person name="Birren B."/>
        </authorList>
    </citation>
    <scope>NUCLEOTIDE SEQUENCE [LARGE SCALE GENOMIC DNA]</scope>
    <source>
        <strain evidence="2">CBS 10737</strain>
    </source>
</reference>
<evidence type="ECO:0000256" key="1">
    <source>
        <dbReference type="SAM" id="MobiDB-lite"/>
    </source>
</evidence>
<dbReference type="KEGG" id="kpin:30172094"/>
<reference evidence="3" key="4">
    <citation type="submission" date="2024-02" db="EMBL/GenBank/DDBJ databases">
        <title>Comparative genomics of Cryptococcus and Kwoniella reveals pathogenesis evolution and contrasting modes of karyotype evolution via chromosome fusion or intercentromeric recombination.</title>
        <authorList>
            <person name="Coelho M.A."/>
            <person name="David-Palma M."/>
            <person name="Shea T."/>
            <person name="Bowers K."/>
            <person name="McGinley-Smith S."/>
            <person name="Mohammad A.W."/>
            <person name="Gnirke A."/>
            <person name="Yurkov A.M."/>
            <person name="Nowrousian M."/>
            <person name="Sun S."/>
            <person name="Cuomo C.A."/>
            <person name="Heitman J."/>
        </authorList>
    </citation>
    <scope>NUCLEOTIDE SEQUENCE</scope>
    <source>
        <strain evidence="3">CBS 10737</strain>
    </source>
</reference>